<dbReference type="AlphaFoldDB" id="A0A0C3DVK5"/>
<organism evidence="1 2">
    <name type="scientific">Scleroderma citrinum Foug A</name>
    <dbReference type="NCBI Taxonomy" id="1036808"/>
    <lineage>
        <taxon>Eukaryota</taxon>
        <taxon>Fungi</taxon>
        <taxon>Dikarya</taxon>
        <taxon>Basidiomycota</taxon>
        <taxon>Agaricomycotina</taxon>
        <taxon>Agaricomycetes</taxon>
        <taxon>Agaricomycetidae</taxon>
        <taxon>Boletales</taxon>
        <taxon>Sclerodermatineae</taxon>
        <taxon>Sclerodermataceae</taxon>
        <taxon>Scleroderma</taxon>
    </lineage>
</organism>
<proteinExistence type="predicted"/>
<reference evidence="2" key="2">
    <citation type="submission" date="2015-01" db="EMBL/GenBank/DDBJ databases">
        <title>Evolutionary Origins and Diversification of the Mycorrhizal Mutualists.</title>
        <authorList>
            <consortium name="DOE Joint Genome Institute"/>
            <consortium name="Mycorrhizal Genomics Consortium"/>
            <person name="Kohler A."/>
            <person name="Kuo A."/>
            <person name="Nagy L.G."/>
            <person name="Floudas D."/>
            <person name="Copeland A."/>
            <person name="Barry K.W."/>
            <person name="Cichocki N."/>
            <person name="Veneault-Fourrey C."/>
            <person name="LaButti K."/>
            <person name="Lindquist E.A."/>
            <person name="Lipzen A."/>
            <person name="Lundell T."/>
            <person name="Morin E."/>
            <person name="Murat C."/>
            <person name="Riley R."/>
            <person name="Ohm R."/>
            <person name="Sun H."/>
            <person name="Tunlid A."/>
            <person name="Henrissat B."/>
            <person name="Grigoriev I.V."/>
            <person name="Hibbett D.S."/>
            <person name="Martin F."/>
        </authorList>
    </citation>
    <scope>NUCLEOTIDE SEQUENCE [LARGE SCALE GENOMIC DNA]</scope>
    <source>
        <strain evidence="2">Foug A</strain>
    </source>
</reference>
<dbReference type="EMBL" id="KN822067">
    <property type="protein sequence ID" value="KIM59986.1"/>
    <property type="molecule type" value="Genomic_DNA"/>
</dbReference>
<keyword evidence="2" id="KW-1185">Reference proteome</keyword>
<accession>A0A0C3DVK5</accession>
<dbReference type="InParanoid" id="A0A0C3DVK5"/>
<evidence type="ECO:0000313" key="2">
    <source>
        <dbReference type="Proteomes" id="UP000053989"/>
    </source>
</evidence>
<dbReference type="Proteomes" id="UP000053989">
    <property type="component" value="Unassembled WGS sequence"/>
</dbReference>
<evidence type="ECO:0000313" key="1">
    <source>
        <dbReference type="EMBL" id="KIM59986.1"/>
    </source>
</evidence>
<reference evidence="1 2" key="1">
    <citation type="submission" date="2014-04" db="EMBL/GenBank/DDBJ databases">
        <authorList>
            <consortium name="DOE Joint Genome Institute"/>
            <person name="Kuo A."/>
            <person name="Kohler A."/>
            <person name="Nagy L.G."/>
            <person name="Floudas D."/>
            <person name="Copeland A."/>
            <person name="Barry K.W."/>
            <person name="Cichocki N."/>
            <person name="Veneault-Fourrey C."/>
            <person name="LaButti K."/>
            <person name="Lindquist E.A."/>
            <person name="Lipzen A."/>
            <person name="Lundell T."/>
            <person name="Morin E."/>
            <person name="Murat C."/>
            <person name="Sun H."/>
            <person name="Tunlid A."/>
            <person name="Henrissat B."/>
            <person name="Grigoriev I.V."/>
            <person name="Hibbett D.S."/>
            <person name="Martin F."/>
            <person name="Nordberg H.P."/>
            <person name="Cantor M.N."/>
            <person name="Hua S.X."/>
        </authorList>
    </citation>
    <scope>NUCLEOTIDE SEQUENCE [LARGE SCALE GENOMIC DNA]</scope>
    <source>
        <strain evidence="1 2">Foug A</strain>
    </source>
</reference>
<sequence>MISGHAATLLALHDYHSPLQIIEHFQFIAKLLRADQIVRSNKPGLGKVFVRPPGFMERDAKMVKVKILRGIVWPRGSNYINRKAVGKSSFDDHGQSRTAVTAALFDELLGNRLVTVHSDLGFGGDLF</sequence>
<name>A0A0C3DVK5_9AGAM</name>
<gene>
    <name evidence="1" type="ORF">SCLCIDRAFT_26920</name>
</gene>
<protein>
    <submittedName>
        <fullName evidence="1">Uncharacterized protein</fullName>
    </submittedName>
</protein>
<dbReference type="HOGENOM" id="CLU_1971819_0_0_1"/>